<name>A0A0A9BM04_ARUDO</name>
<evidence type="ECO:0000313" key="1">
    <source>
        <dbReference type="EMBL" id="JAD60302.1"/>
    </source>
</evidence>
<dbReference type="EMBL" id="GBRH01237593">
    <property type="protein sequence ID" value="JAD60302.1"/>
    <property type="molecule type" value="Transcribed_RNA"/>
</dbReference>
<accession>A0A0A9BM04</accession>
<proteinExistence type="predicted"/>
<organism evidence="1">
    <name type="scientific">Arundo donax</name>
    <name type="common">Giant reed</name>
    <name type="synonym">Donax arundinaceus</name>
    <dbReference type="NCBI Taxonomy" id="35708"/>
    <lineage>
        <taxon>Eukaryota</taxon>
        <taxon>Viridiplantae</taxon>
        <taxon>Streptophyta</taxon>
        <taxon>Embryophyta</taxon>
        <taxon>Tracheophyta</taxon>
        <taxon>Spermatophyta</taxon>
        <taxon>Magnoliopsida</taxon>
        <taxon>Liliopsida</taxon>
        <taxon>Poales</taxon>
        <taxon>Poaceae</taxon>
        <taxon>PACMAD clade</taxon>
        <taxon>Arundinoideae</taxon>
        <taxon>Arundineae</taxon>
        <taxon>Arundo</taxon>
    </lineage>
</organism>
<reference evidence="1" key="1">
    <citation type="submission" date="2014-09" db="EMBL/GenBank/DDBJ databases">
        <authorList>
            <person name="Magalhaes I.L.F."/>
            <person name="Oliveira U."/>
            <person name="Santos F.R."/>
            <person name="Vidigal T.H.D.A."/>
            <person name="Brescovit A.D."/>
            <person name="Santos A.J."/>
        </authorList>
    </citation>
    <scope>NUCLEOTIDE SEQUENCE</scope>
    <source>
        <tissue evidence="1">Shoot tissue taken approximately 20 cm above the soil surface</tissue>
    </source>
</reference>
<sequence length="19" mass="2064">MVLSSIPEVLCSIPRGSEF</sequence>
<reference evidence="1" key="2">
    <citation type="journal article" date="2015" name="Data Brief">
        <title>Shoot transcriptome of the giant reed, Arundo donax.</title>
        <authorList>
            <person name="Barrero R.A."/>
            <person name="Guerrero F.D."/>
            <person name="Moolhuijzen P."/>
            <person name="Goolsby J.A."/>
            <person name="Tidwell J."/>
            <person name="Bellgard S.E."/>
            <person name="Bellgard M.I."/>
        </authorList>
    </citation>
    <scope>NUCLEOTIDE SEQUENCE</scope>
    <source>
        <tissue evidence="1">Shoot tissue taken approximately 20 cm above the soil surface</tissue>
    </source>
</reference>
<dbReference type="AlphaFoldDB" id="A0A0A9BM04"/>
<protein>
    <submittedName>
        <fullName evidence="1">Uncharacterized protein</fullName>
    </submittedName>
</protein>